<accession>A0AAX3SGT5</accession>
<evidence type="ECO:0000313" key="1">
    <source>
        <dbReference type="EMBL" id="WFF79200.1"/>
    </source>
</evidence>
<dbReference type="EMBL" id="CP120956">
    <property type="protein sequence ID" value="WFF79200.1"/>
    <property type="molecule type" value="Genomic_DNA"/>
</dbReference>
<reference evidence="1" key="1">
    <citation type="submission" date="2023-03" db="EMBL/GenBank/DDBJ databases">
        <title>Synergistic degradation of erythromycin by symbiotic bacteria Ery-6A and Ery-6B and application in simulated water remediation.</title>
        <authorList>
            <person name="Xu S."/>
        </authorList>
    </citation>
    <scope>NUCLEOTIDE SEQUENCE</scope>
    <source>
        <strain evidence="1">Ery-6A</strain>
    </source>
</reference>
<evidence type="ECO:0000313" key="2">
    <source>
        <dbReference type="Proteomes" id="UP001219066"/>
    </source>
</evidence>
<protein>
    <submittedName>
        <fullName evidence="1">Uncharacterized protein</fullName>
    </submittedName>
</protein>
<dbReference type="AlphaFoldDB" id="A0AAX3SGT5"/>
<sequence>MKNRPPHIIEQQVLRALESPRFKYRTVSGIAKETKLDEESVREVLQSNPAVRRSFAREKNGKQLFAAKAKVSIGEDLWVAFKAVNAAKFGG</sequence>
<name>A0AAX3SGT5_9BURK</name>
<dbReference type="RefSeq" id="WP_277848672.1">
    <property type="nucleotide sequence ID" value="NZ_CP120956.1"/>
</dbReference>
<dbReference type="Proteomes" id="UP001219066">
    <property type="component" value="Chromosome"/>
</dbReference>
<proteinExistence type="predicted"/>
<gene>
    <name evidence="1" type="ORF">PYR84_19925</name>
</gene>
<organism evidence="1 2">
    <name type="scientific">Delftia tsuruhatensis</name>
    <dbReference type="NCBI Taxonomy" id="180282"/>
    <lineage>
        <taxon>Bacteria</taxon>
        <taxon>Pseudomonadati</taxon>
        <taxon>Pseudomonadota</taxon>
        <taxon>Betaproteobacteria</taxon>
        <taxon>Burkholderiales</taxon>
        <taxon>Comamonadaceae</taxon>
        <taxon>Delftia</taxon>
    </lineage>
</organism>